<evidence type="ECO:0000313" key="2">
    <source>
        <dbReference type="EMBL" id="KAK3495287.1"/>
    </source>
</evidence>
<comment type="caution">
    <text evidence="2">The sequence shown here is derived from an EMBL/GenBank/DDBJ whole genome shotgun (WGS) entry which is preliminary data.</text>
</comment>
<protein>
    <submittedName>
        <fullName evidence="2">Uncharacterized protein</fullName>
    </submittedName>
</protein>
<proteinExistence type="predicted"/>
<reference evidence="2 3" key="1">
    <citation type="journal article" date="2023" name="Mol. Phylogenet. Evol.">
        <title>Genome-scale phylogeny and comparative genomics of the fungal order Sordariales.</title>
        <authorList>
            <person name="Hensen N."/>
            <person name="Bonometti L."/>
            <person name="Westerberg I."/>
            <person name="Brannstrom I.O."/>
            <person name="Guillou S."/>
            <person name="Cros-Aarteil S."/>
            <person name="Calhoun S."/>
            <person name="Haridas S."/>
            <person name="Kuo A."/>
            <person name="Mondo S."/>
            <person name="Pangilinan J."/>
            <person name="Riley R."/>
            <person name="LaButti K."/>
            <person name="Andreopoulos B."/>
            <person name="Lipzen A."/>
            <person name="Chen C."/>
            <person name="Yan M."/>
            <person name="Daum C."/>
            <person name="Ng V."/>
            <person name="Clum A."/>
            <person name="Steindorff A."/>
            <person name="Ohm R.A."/>
            <person name="Martin F."/>
            <person name="Silar P."/>
            <person name="Natvig D.O."/>
            <person name="Lalanne C."/>
            <person name="Gautier V."/>
            <person name="Ament-Velasquez S.L."/>
            <person name="Kruys A."/>
            <person name="Hutchinson M.I."/>
            <person name="Powell A.J."/>
            <person name="Barry K."/>
            <person name="Miller A.N."/>
            <person name="Grigoriev I.V."/>
            <person name="Debuchy R."/>
            <person name="Gladieux P."/>
            <person name="Hiltunen Thoren M."/>
            <person name="Johannesson H."/>
        </authorList>
    </citation>
    <scope>NUCLEOTIDE SEQUENCE [LARGE SCALE GENOMIC DNA]</scope>
    <source>
        <strain evidence="2 3">FGSC 10403</strain>
    </source>
</reference>
<dbReference type="RefSeq" id="XP_062694716.1">
    <property type="nucleotide sequence ID" value="XM_062838179.1"/>
</dbReference>
<feature type="compositionally biased region" description="Acidic residues" evidence="1">
    <location>
        <begin position="55"/>
        <end position="78"/>
    </location>
</feature>
<dbReference type="GeneID" id="87875801"/>
<feature type="compositionally biased region" description="Basic and acidic residues" evidence="1">
    <location>
        <begin position="79"/>
        <end position="91"/>
    </location>
</feature>
<dbReference type="EMBL" id="JAULSX010000003">
    <property type="protein sequence ID" value="KAK3495287.1"/>
    <property type="molecule type" value="Genomic_DNA"/>
</dbReference>
<gene>
    <name evidence="2" type="ORF">B0T23DRAFT_395302</name>
</gene>
<feature type="region of interest" description="Disordered" evidence="1">
    <location>
        <begin position="184"/>
        <end position="224"/>
    </location>
</feature>
<dbReference type="Proteomes" id="UP001285908">
    <property type="component" value="Unassembled WGS sequence"/>
</dbReference>
<organism evidence="2 3">
    <name type="scientific">Neurospora hispaniola</name>
    <dbReference type="NCBI Taxonomy" id="588809"/>
    <lineage>
        <taxon>Eukaryota</taxon>
        <taxon>Fungi</taxon>
        <taxon>Dikarya</taxon>
        <taxon>Ascomycota</taxon>
        <taxon>Pezizomycotina</taxon>
        <taxon>Sordariomycetes</taxon>
        <taxon>Sordariomycetidae</taxon>
        <taxon>Sordariales</taxon>
        <taxon>Sordariaceae</taxon>
        <taxon>Neurospora</taxon>
    </lineage>
</organism>
<feature type="compositionally biased region" description="Basic and acidic residues" evidence="1">
    <location>
        <begin position="29"/>
        <end position="41"/>
    </location>
</feature>
<evidence type="ECO:0000256" key="1">
    <source>
        <dbReference type="SAM" id="MobiDB-lite"/>
    </source>
</evidence>
<sequence length="224" mass="26382">MRGVDRLSRNGLDGICPGCLYKECPNRQLGRENHRKERLYSESDEEVQVGNNEVTQEDDVENDDRESYDEESNDEENSNEEHAVKESVDKEESGEEADNEKRSNEEDNDDQIDNKDDDTEEANSDERNDSEDDRWRGWHRKFCLQSKEQGKGYCCRGCLWTQCPNRKRGHFDLDYDVWEVFPHHNYDTEQEEDDDGYEDNKEGDEDGDEDEYDEDEGEHGENRS</sequence>
<evidence type="ECO:0000313" key="3">
    <source>
        <dbReference type="Proteomes" id="UP001285908"/>
    </source>
</evidence>
<dbReference type="AlphaFoldDB" id="A0AAJ0IB45"/>
<feature type="compositionally biased region" description="Acidic residues" evidence="1">
    <location>
        <begin position="106"/>
        <end position="132"/>
    </location>
</feature>
<accession>A0AAJ0IB45</accession>
<feature type="region of interest" description="Disordered" evidence="1">
    <location>
        <begin position="21"/>
        <end position="134"/>
    </location>
</feature>
<feature type="compositionally biased region" description="Acidic residues" evidence="1">
    <location>
        <begin position="188"/>
        <end position="218"/>
    </location>
</feature>
<keyword evidence="3" id="KW-1185">Reference proteome</keyword>
<name>A0AAJ0IB45_9PEZI</name>